<dbReference type="InterPro" id="IPR035965">
    <property type="entry name" value="PAS-like_dom_sf"/>
</dbReference>
<keyword evidence="8" id="KW-0067">ATP-binding</keyword>
<dbReference type="InterPro" id="IPR005467">
    <property type="entry name" value="His_kinase_dom"/>
</dbReference>
<dbReference type="Pfam" id="PF02518">
    <property type="entry name" value="HATPase_c"/>
    <property type="match status" value="1"/>
</dbReference>
<dbReference type="CDD" id="cd16951">
    <property type="entry name" value="HATPase_EL346-LOV-HK-like"/>
    <property type="match status" value="1"/>
</dbReference>
<dbReference type="PROSITE" id="PS50109">
    <property type="entry name" value="HIS_KIN"/>
    <property type="match status" value="1"/>
</dbReference>
<dbReference type="Gene3D" id="3.30.565.10">
    <property type="entry name" value="Histidine kinase-like ATPase, C-terminal domain"/>
    <property type="match status" value="1"/>
</dbReference>
<dbReference type="SMART" id="SM00911">
    <property type="entry name" value="HWE_HK"/>
    <property type="match status" value="1"/>
</dbReference>
<dbReference type="Proteomes" id="UP000275530">
    <property type="component" value="Unassembled WGS sequence"/>
</dbReference>
<evidence type="ECO:0000256" key="5">
    <source>
        <dbReference type="ARBA" id="ARBA00022679"/>
    </source>
</evidence>
<evidence type="ECO:0000256" key="2">
    <source>
        <dbReference type="ARBA" id="ARBA00012438"/>
    </source>
</evidence>
<keyword evidence="10" id="KW-1185">Reference proteome</keyword>
<proteinExistence type="predicted"/>
<reference evidence="9 10" key="1">
    <citation type="submission" date="2018-09" db="EMBL/GenBank/DDBJ databases">
        <title>Mesorhizobium carmichaelinearum sp. nov. isolated from Carmichaelinea spp. root nodules in New Zealand.</title>
        <authorList>
            <person name="De Meyer S.E."/>
        </authorList>
    </citation>
    <scope>NUCLEOTIDE SEQUENCE [LARGE SCALE GENOMIC DNA]</scope>
    <source>
        <strain evidence="9 10">LMG 28313</strain>
    </source>
</reference>
<gene>
    <name evidence="9" type="ORF">D3242_13705</name>
</gene>
<evidence type="ECO:0000313" key="10">
    <source>
        <dbReference type="Proteomes" id="UP000275530"/>
    </source>
</evidence>
<dbReference type="GO" id="GO:0005524">
    <property type="term" value="F:ATP binding"/>
    <property type="evidence" value="ECO:0007669"/>
    <property type="project" value="UniProtKB-KW"/>
</dbReference>
<keyword evidence="6" id="KW-0547">Nucleotide-binding</keyword>
<dbReference type="PANTHER" id="PTHR41523:SF8">
    <property type="entry name" value="ETHYLENE RESPONSE SENSOR PROTEIN"/>
    <property type="match status" value="1"/>
</dbReference>
<dbReference type="RefSeq" id="WP_064982178.1">
    <property type="nucleotide sequence ID" value="NZ_CP033507.1"/>
</dbReference>
<dbReference type="GO" id="GO:0004673">
    <property type="term" value="F:protein histidine kinase activity"/>
    <property type="evidence" value="ECO:0007669"/>
    <property type="project" value="UniProtKB-EC"/>
</dbReference>
<comment type="catalytic activity">
    <reaction evidence="1">
        <text>ATP + protein L-histidine = ADP + protein N-phospho-L-histidine.</text>
        <dbReference type="EC" id="2.7.13.3"/>
    </reaction>
</comment>
<dbReference type="InterPro" id="IPR036890">
    <property type="entry name" value="HATPase_C_sf"/>
</dbReference>
<dbReference type="InterPro" id="IPR011102">
    <property type="entry name" value="Sig_transdc_His_kinase_HWE"/>
</dbReference>
<evidence type="ECO:0000256" key="3">
    <source>
        <dbReference type="ARBA" id="ARBA00021740"/>
    </source>
</evidence>
<dbReference type="CDD" id="cd00130">
    <property type="entry name" value="PAS"/>
    <property type="match status" value="1"/>
</dbReference>
<dbReference type="Gene3D" id="3.30.450.20">
    <property type="entry name" value="PAS domain"/>
    <property type="match status" value="1"/>
</dbReference>
<organism evidence="9 10">
    <name type="scientific">Mesorhizobium jarvisii</name>
    <dbReference type="NCBI Taxonomy" id="1777867"/>
    <lineage>
        <taxon>Bacteria</taxon>
        <taxon>Pseudomonadati</taxon>
        <taxon>Pseudomonadota</taxon>
        <taxon>Alphaproteobacteria</taxon>
        <taxon>Hyphomicrobiales</taxon>
        <taxon>Phyllobacteriaceae</taxon>
        <taxon>Mesorhizobium</taxon>
    </lineage>
</organism>
<dbReference type="EMBL" id="QZXA01000005">
    <property type="protein sequence ID" value="RJT33617.1"/>
    <property type="molecule type" value="Genomic_DNA"/>
</dbReference>
<dbReference type="Pfam" id="PF07568">
    <property type="entry name" value="HisKA_2"/>
    <property type="match status" value="1"/>
</dbReference>
<dbReference type="InterPro" id="IPR003594">
    <property type="entry name" value="HATPase_dom"/>
</dbReference>
<keyword evidence="5" id="KW-0808">Transferase</keyword>
<keyword evidence="7" id="KW-0418">Kinase</keyword>
<dbReference type="SUPFAM" id="SSF55785">
    <property type="entry name" value="PYP-like sensor domain (PAS domain)"/>
    <property type="match status" value="1"/>
</dbReference>
<dbReference type="NCBIfam" id="TIGR00229">
    <property type="entry name" value="sensory_box"/>
    <property type="match status" value="1"/>
</dbReference>
<dbReference type="Pfam" id="PF13188">
    <property type="entry name" value="PAS_8"/>
    <property type="match status" value="1"/>
</dbReference>
<name>A0A6M7TGS9_9HYPH</name>
<dbReference type="SMART" id="SM00387">
    <property type="entry name" value="HATPase_c"/>
    <property type="match status" value="1"/>
</dbReference>
<evidence type="ECO:0000256" key="1">
    <source>
        <dbReference type="ARBA" id="ARBA00000085"/>
    </source>
</evidence>
<dbReference type="PANTHER" id="PTHR41523">
    <property type="entry name" value="TWO-COMPONENT SYSTEM SENSOR PROTEIN"/>
    <property type="match status" value="1"/>
</dbReference>
<dbReference type="InterPro" id="IPR011495">
    <property type="entry name" value="Sig_transdc_His_kin_sub2_dim/P"/>
</dbReference>
<dbReference type="AlphaFoldDB" id="A0A6M7TGS9"/>
<keyword evidence="4" id="KW-0597">Phosphoprotein</keyword>
<dbReference type="EC" id="2.7.13.3" evidence="2"/>
<accession>A0A6M7TGS9</accession>
<comment type="caution">
    <text evidence="9">The sequence shown here is derived from an EMBL/GenBank/DDBJ whole genome shotgun (WGS) entry which is preliminary data.</text>
</comment>
<evidence type="ECO:0000256" key="8">
    <source>
        <dbReference type="ARBA" id="ARBA00022840"/>
    </source>
</evidence>
<sequence>MISDTGKPEAVEQLLDTPELATALESEQFKKFLDQVPIAIAVSDLIETERVVYANPEFEKLSGLKAASLARKNWAALSGTGIREQKDRALAESVINETDFVGTFRLERGVGGPAVVDAYSNLIVDDDGKTCFRLVALVDVSSHGEEAPSVEERVREKDTLLRELQHRVKNNLQMITALIRLETRNAAEPDQKRFERLAGRVDALAILYQALSNDEQKDEVDLGIYLSQIASAVMASHAVEGIRLDMKVDTYPVSINVAMPTGLVVNELLTNALKHGFKGREGGTITLHSVVDGDGCRITIADDGVGLPEGETWPKPGKLGALIARSLTENAKAQFEVKSSATEGTRVTIVFKRSAATS</sequence>
<protein>
    <recommendedName>
        <fullName evidence="3">Blue-light-activated histidine kinase</fullName>
        <ecNumber evidence="2">2.7.13.3</ecNumber>
    </recommendedName>
</protein>
<evidence type="ECO:0000256" key="6">
    <source>
        <dbReference type="ARBA" id="ARBA00022741"/>
    </source>
</evidence>
<dbReference type="InterPro" id="IPR000014">
    <property type="entry name" value="PAS"/>
</dbReference>
<evidence type="ECO:0000313" key="9">
    <source>
        <dbReference type="EMBL" id="RJT33617.1"/>
    </source>
</evidence>
<dbReference type="SUPFAM" id="SSF55874">
    <property type="entry name" value="ATPase domain of HSP90 chaperone/DNA topoisomerase II/histidine kinase"/>
    <property type="match status" value="1"/>
</dbReference>
<evidence type="ECO:0000256" key="7">
    <source>
        <dbReference type="ARBA" id="ARBA00022777"/>
    </source>
</evidence>
<evidence type="ECO:0000256" key="4">
    <source>
        <dbReference type="ARBA" id="ARBA00022553"/>
    </source>
</evidence>